<dbReference type="EMBL" id="AWUE01012367">
    <property type="protein sequence ID" value="OMP09364.1"/>
    <property type="molecule type" value="Genomic_DNA"/>
</dbReference>
<comment type="caution">
    <text evidence="1">The sequence shown here is derived from an EMBL/GenBank/DDBJ whole genome shotgun (WGS) entry which is preliminary data.</text>
</comment>
<gene>
    <name evidence="1" type="ORF">COLO4_05534</name>
</gene>
<name>A0A1R3KQM7_9ROSI</name>
<sequence length="50" mass="5254">MGGVSVPVGSVGFRVIPVVCFLVELDVGGADEQLQLLHRGRRTLEPGHGV</sequence>
<reference evidence="2" key="1">
    <citation type="submission" date="2013-09" db="EMBL/GenBank/DDBJ databases">
        <title>Corchorus olitorius genome sequencing.</title>
        <authorList>
            <person name="Alam M."/>
            <person name="Haque M.S."/>
            <person name="Islam M.S."/>
            <person name="Emdad E.M."/>
            <person name="Islam M.M."/>
            <person name="Ahmed B."/>
            <person name="Halim A."/>
            <person name="Hossen Q.M.M."/>
            <person name="Hossain M.Z."/>
            <person name="Ahmed R."/>
            <person name="Khan M.M."/>
            <person name="Islam R."/>
            <person name="Rashid M.M."/>
            <person name="Khan S.A."/>
            <person name="Rahman M.S."/>
            <person name="Alam M."/>
            <person name="Yahiya A.S."/>
            <person name="Khan M.S."/>
            <person name="Azam M.S."/>
            <person name="Haque T."/>
            <person name="Lashkar M.Z.H."/>
            <person name="Akhand A.I."/>
            <person name="Morshed G."/>
            <person name="Roy S."/>
            <person name="Uddin K.S."/>
            <person name="Rabeya T."/>
            <person name="Hossain A.S."/>
            <person name="Chowdhury A."/>
            <person name="Snigdha A.R."/>
            <person name="Mortoza M.S."/>
            <person name="Matin S.A."/>
            <person name="Hoque S.M.E."/>
            <person name="Islam M.K."/>
            <person name="Roy D.K."/>
            <person name="Haider R."/>
            <person name="Moosa M.M."/>
            <person name="Elias S.M."/>
            <person name="Hasan A.M."/>
            <person name="Jahan S."/>
            <person name="Shafiuddin M."/>
            <person name="Mahmood N."/>
            <person name="Shommy N.S."/>
        </authorList>
    </citation>
    <scope>NUCLEOTIDE SEQUENCE [LARGE SCALE GENOMIC DNA]</scope>
    <source>
        <strain evidence="2">cv. O-4</strain>
    </source>
</reference>
<accession>A0A1R3KQM7</accession>
<evidence type="ECO:0000313" key="2">
    <source>
        <dbReference type="Proteomes" id="UP000187203"/>
    </source>
</evidence>
<dbReference type="Proteomes" id="UP000187203">
    <property type="component" value="Unassembled WGS sequence"/>
</dbReference>
<evidence type="ECO:0000313" key="1">
    <source>
        <dbReference type="EMBL" id="OMP09364.1"/>
    </source>
</evidence>
<protein>
    <submittedName>
        <fullName evidence="1">Uncharacterized protein</fullName>
    </submittedName>
</protein>
<keyword evidence="2" id="KW-1185">Reference proteome</keyword>
<organism evidence="1 2">
    <name type="scientific">Corchorus olitorius</name>
    <dbReference type="NCBI Taxonomy" id="93759"/>
    <lineage>
        <taxon>Eukaryota</taxon>
        <taxon>Viridiplantae</taxon>
        <taxon>Streptophyta</taxon>
        <taxon>Embryophyta</taxon>
        <taxon>Tracheophyta</taxon>
        <taxon>Spermatophyta</taxon>
        <taxon>Magnoliopsida</taxon>
        <taxon>eudicotyledons</taxon>
        <taxon>Gunneridae</taxon>
        <taxon>Pentapetalae</taxon>
        <taxon>rosids</taxon>
        <taxon>malvids</taxon>
        <taxon>Malvales</taxon>
        <taxon>Malvaceae</taxon>
        <taxon>Grewioideae</taxon>
        <taxon>Apeibeae</taxon>
        <taxon>Corchorus</taxon>
    </lineage>
</organism>
<proteinExistence type="predicted"/>
<dbReference type="AlphaFoldDB" id="A0A1R3KQM7"/>